<dbReference type="AlphaFoldDB" id="A0A0J1H1Y5"/>
<dbReference type="GO" id="GO:0006744">
    <property type="term" value="P:ubiquinone biosynthetic process"/>
    <property type="evidence" value="ECO:0007669"/>
    <property type="project" value="UniProtKB-UniRule"/>
</dbReference>
<evidence type="ECO:0000259" key="2">
    <source>
        <dbReference type="Pfam" id="PF02036"/>
    </source>
</evidence>
<dbReference type="RefSeq" id="WP_047887313.1">
    <property type="nucleotide sequence ID" value="NZ_LDOU01000024.1"/>
</dbReference>
<dbReference type="SUPFAM" id="SSF55718">
    <property type="entry name" value="SCP-like"/>
    <property type="match status" value="1"/>
</dbReference>
<comment type="caution">
    <text evidence="3">The sequence shown here is derived from an EMBL/GenBank/DDBJ whole genome shotgun (WGS) entry which is preliminary data.</text>
</comment>
<dbReference type="PANTHER" id="PTHR38693">
    <property type="entry name" value="UBIQUINONE BIOSYNTHESIS PROTEIN UBIJ"/>
    <property type="match status" value="1"/>
</dbReference>
<feature type="domain" description="SCP2" evidence="2">
    <location>
        <begin position="15"/>
        <end position="111"/>
    </location>
</feature>
<dbReference type="InterPro" id="IPR038989">
    <property type="entry name" value="UbiJ"/>
</dbReference>
<evidence type="ECO:0000313" key="4">
    <source>
        <dbReference type="Proteomes" id="UP000035909"/>
    </source>
</evidence>
<comment type="pathway">
    <text evidence="1">Cofactor biosynthesis; ubiquinone biosynthesis.</text>
</comment>
<dbReference type="PANTHER" id="PTHR38693:SF1">
    <property type="entry name" value="UBIQUINONE BIOSYNTHESIS ACCESSORY FACTOR UBIJ"/>
    <property type="match status" value="1"/>
</dbReference>
<dbReference type="UniPathway" id="UPA00232"/>
<gene>
    <name evidence="1" type="primary">ubiJ</name>
    <name evidence="3" type="ORF">ABT57_21510</name>
</gene>
<keyword evidence="4" id="KW-1185">Reference proteome</keyword>
<dbReference type="EMBL" id="LDOU01000024">
    <property type="protein sequence ID" value="KLV05793.1"/>
    <property type="molecule type" value="Genomic_DNA"/>
</dbReference>
<dbReference type="InterPro" id="IPR003033">
    <property type="entry name" value="SCP2_sterol-bd_dom"/>
</dbReference>
<dbReference type="PATRIC" id="fig|320778.3.peg.4619"/>
<dbReference type="HAMAP" id="MF_02215">
    <property type="entry name" value="UbiJ"/>
    <property type="match status" value="1"/>
</dbReference>
<comment type="function">
    <text evidence="1">Required for ubiquinone (coenzyme Q) biosynthesis. Binds hydrophobic ubiquinone biosynthetic intermediates via its SCP2 domain and is essential for the stability of the Ubi complex. May constitute a docking platform where Ubi enzymes assemble and access their SCP2-bound polyprenyl substrates.</text>
</comment>
<organism evidence="3 4">
    <name type="scientific">Photobacterium ganghwense</name>
    <dbReference type="NCBI Taxonomy" id="320778"/>
    <lineage>
        <taxon>Bacteria</taxon>
        <taxon>Pseudomonadati</taxon>
        <taxon>Pseudomonadota</taxon>
        <taxon>Gammaproteobacteria</taxon>
        <taxon>Vibrionales</taxon>
        <taxon>Vibrionaceae</taxon>
        <taxon>Photobacterium</taxon>
    </lineage>
</organism>
<sequence length="203" mass="22731">MPLDALVTGAIETSLNALLKDNDENQRRLTRLRGKVIGVTVNEFGKQLYFIFSQQIDVLAVFEGDVDCQLAFNLSVLPELRQQANLTQLIKADKLALDGDIQLAQQFSTLLSGLKPDIEEILSQYTGDIVAHTLVSGMKRSANLVRHGLARRQRDLAEVITEEWRLAPQALEIAHFADQVDDLKTDVARCEARLNRLLERQPA</sequence>
<evidence type="ECO:0000313" key="3">
    <source>
        <dbReference type="EMBL" id="KLV05793.1"/>
    </source>
</evidence>
<dbReference type="Proteomes" id="UP000035909">
    <property type="component" value="Unassembled WGS sequence"/>
</dbReference>
<dbReference type="OrthoDB" id="5801225at2"/>
<keyword evidence="1" id="KW-0831">Ubiquinone biosynthesis</keyword>
<dbReference type="InterPro" id="IPR036527">
    <property type="entry name" value="SCP2_sterol-bd_dom_sf"/>
</dbReference>
<protein>
    <recommendedName>
        <fullName evidence="1">Ubiquinone biosynthesis accessory factor UbiJ</fullName>
    </recommendedName>
</protein>
<reference evidence="3 4" key="1">
    <citation type="submission" date="2015-05" db="EMBL/GenBank/DDBJ databases">
        <title>Photobacterium galathea sp. nov.</title>
        <authorList>
            <person name="Machado H."/>
            <person name="Gram L."/>
        </authorList>
    </citation>
    <scope>NUCLEOTIDE SEQUENCE [LARGE SCALE GENOMIC DNA]</scope>
    <source>
        <strain evidence="3 4">DSM 22954</strain>
    </source>
</reference>
<comment type="subcellular location">
    <subcellularLocation>
        <location evidence="1">Cytoplasm</location>
    </subcellularLocation>
</comment>
<dbReference type="GO" id="GO:0005737">
    <property type="term" value="C:cytoplasm"/>
    <property type="evidence" value="ECO:0007669"/>
    <property type="project" value="UniProtKB-SubCell"/>
</dbReference>
<accession>A0A0J1H1Y5</accession>
<keyword evidence="1" id="KW-0963">Cytoplasm</keyword>
<comment type="similarity">
    <text evidence="1">Belongs to the UbiJ family.</text>
</comment>
<name>A0A0J1H1Y5_9GAMM</name>
<dbReference type="STRING" id="320778.ABT57_21510"/>
<evidence type="ECO:0000256" key="1">
    <source>
        <dbReference type="HAMAP-Rule" id="MF_02215"/>
    </source>
</evidence>
<dbReference type="Pfam" id="PF02036">
    <property type="entry name" value="SCP2"/>
    <property type="match status" value="1"/>
</dbReference>
<proteinExistence type="inferred from homology"/>